<dbReference type="InterPro" id="IPR024411">
    <property type="entry name" value="Tail_terminator_phage"/>
</dbReference>
<evidence type="ECO:0000313" key="2">
    <source>
        <dbReference type="Proteomes" id="UP000621492"/>
    </source>
</evidence>
<proteinExistence type="predicted"/>
<protein>
    <submittedName>
        <fullName evidence="1">Uncharacterized protein</fullName>
    </submittedName>
</protein>
<sequence length="138" mass="16199">MIQYELMKELQTVVPGLTWTVDYYYADDNTGTVYATSSSQPDRYDTEYRYPCYQVWIRSSDWDYAKLAAEMAYQQLHKKSNFRVSVEYEKNGQVVLKKHYLVLFVMAASDPLRIGGNDGIMEYSVNFDVTLRELKEEI</sequence>
<dbReference type="Pfam" id="PF12691">
    <property type="entry name" value="Phage_tail_terminator_6"/>
    <property type="match status" value="1"/>
</dbReference>
<dbReference type="EMBL" id="BMJD01000012">
    <property type="protein sequence ID" value="GGB41718.1"/>
    <property type="molecule type" value="Genomic_DNA"/>
</dbReference>
<evidence type="ECO:0000313" key="1">
    <source>
        <dbReference type="EMBL" id="GGB41718.1"/>
    </source>
</evidence>
<comment type="caution">
    <text evidence="1">The sequence shown here is derived from an EMBL/GenBank/DDBJ whole genome shotgun (WGS) entry which is preliminary data.</text>
</comment>
<reference evidence="1" key="2">
    <citation type="submission" date="2020-09" db="EMBL/GenBank/DDBJ databases">
        <authorList>
            <person name="Sun Q."/>
            <person name="Zhou Y."/>
        </authorList>
    </citation>
    <scope>NUCLEOTIDE SEQUENCE</scope>
    <source>
        <strain evidence="1">CGMCC 1.15454</strain>
    </source>
</reference>
<name>A0A9W5TXK3_9BACI</name>
<gene>
    <name evidence="1" type="ORF">GCM10011409_19070</name>
</gene>
<dbReference type="Proteomes" id="UP000621492">
    <property type="component" value="Unassembled WGS sequence"/>
</dbReference>
<reference evidence="1" key="1">
    <citation type="journal article" date="2014" name="Int. J. Syst. Evol. Microbiol.">
        <title>Complete genome sequence of Corynebacterium casei LMG S-19264T (=DSM 44701T), isolated from a smear-ripened cheese.</title>
        <authorList>
            <consortium name="US DOE Joint Genome Institute (JGI-PGF)"/>
            <person name="Walter F."/>
            <person name="Albersmeier A."/>
            <person name="Kalinowski J."/>
            <person name="Ruckert C."/>
        </authorList>
    </citation>
    <scope>NUCLEOTIDE SEQUENCE</scope>
    <source>
        <strain evidence="1">CGMCC 1.15454</strain>
    </source>
</reference>
<dbReference type="AlphaFoldDB" id="A0A9W5TXK3"/>
<dbReference type="RefSeq" id="WP_188725030.1">
    <property type="nucleotide sequence ID" value="NZ_BMJD01000012.1"/>
</dbReference>
<keyword evidence="2" id="KW-1185">Reference proteome</keyword>
<accession>A0A9W5TXK3</accession>
<organism evidence="1 2">
    <name type="scientific">Lentibacillus populi</name>
    <dbReference type="NCBI Taxonomy" id="1827502"/>
    <lineage>
        <taxon>Bacteria</taxon>
        <taxon>Bacillati</taxon>
        <taxon>Bacillota</taxon>
        <taxon>Bacilli</taxon>
        <taxon>Bacillales</taxon>
        <taxon>Bacillaceae</taxon>
        <taxon>Lentibacillus</taxon>
    </lineage>
</organism>